<keyword evidence="1" id="KW-0472">Membrane</keyword>
<protein>
    <submittedName>
        <fullName evidence="2">Uncharacterized protein</fullName>
    </submittedName>
</protein>
<organism evidence="2 3">
    <name type="scientific">Colletotrichum orchidophilum</name>
    <dbReference type="NCBI Taxonomy" id="1209926"/>
    <lineage>
        <taxon>Eukaryota</taxon>
        <taxon>Fungi</taxon>
        <taxon>Dikarya</taxon>
        <taxon>Ascomycota</taxon>
        <taxon>Pezizomycotina</taxon>
        <taxon>Sordariomycetes</taxon>
        <taxon>Hypocreomycetidae</taxon>
        <taxon>Glomerellales</taxon>
        <taxon>Glomerellaceae</taxon>
        <taxon>Colletotrichum</taxon>
    </lineage>
</organism>
<feature type="transmembrane region" description="Helical" evidence="1">
    <location>
        <begin position="139"/>
        <end position="159"/>
    </location>
</feature>
<dbReference type="EMBL" id="MJBS01000132">
    <property type="protein sequence ID" value="OHE92945.1"/>
    <property type="molecule type" value="Genomic_DNA"/>
</dbReference>
<name>A0A1G4AV11_9PEZI</name>
<keyword evidence="3" id="KW-1185">Reference proteome</keyword>
<gene>
    <name evidence="2" type="ORF">CORC01_11738</name>
</gene>
<accession>A0A1G4AV11</accession>
<reference evidence="2 3" key="1">
    <citation type="submission" date="2016-09" db="EMBL/GenBank/DDBJ databases">
        <authorList>
            <person name="Capua I."/>
            <person name="De Benedictis P."/>
            <person name="Joannis T."/>
            <person name="Lombin L.H."/>
            <person name="Cattoli G."/>
        </authorList>
    </citation>
    <scope>NUCLEOTIDE SEQUENCE [LARGE SCALE GENOMIC DNA]</scope>
    <source>
        <strain evidence="2 3">IMI 309357</strain>
    </source>
</reference>
<proteinExistence type="predicted"/>
<evidence type="ECO:0000313" key="3">
    <source>
        <dbReference type="Proteomes" id="UP000176998"/>
    </source>
</evidence>
<sequence>MIPLAKVPHPLWYLHAGRKDVVNLAHNYLLTPPAPTPAVVIAYSAWPTEVVSFRDMSPVGLRGLQACKAPRRVHFPNLTHLSFFGPVLTDKRTSRGVFRCAPSTQVSENAEERAIPEGIPVMRASALEPRFGGCGSFCLVYVCVCVCLWFSGGAFSYHVPSRCRSSSNRWAAGGAKELCATLV</sequence>
<evidence type="ECO:0000313" key="2">
    <source>
        <dbReference type="EMBL" id="OHE92945.1"/>
    </source>
</evidence>
<keyword evidence="1" id="KW-0812">Transmembrane</keyword>
<dbReference type="RefSeq" id="XP_022470113.1">
    <property type="nucleotide sequence ID" value="XM_022623360.1"/>
</dbReference>
<dbReference type="GeneID" id="34564870"/>
<keyword evidence="1" id="KW-1133">Transmembrane helix</keyword>
<dbReference type="AlphaFoldDB" id="A0A1G4AV11"/>
<comment type="caution">
    <text evidence="2">The sequence shown here is derived from an EMBL/GenBank/DDBJ whole genome shotgun (WGS) entry which is preliminary data.</text>
</comment>
<evidence type="ECO:0000256" key="1">
    <source>
        <dbReference type="SAM" id="Phobius"/>
    </source>
</evidence>
<dbReference type="Proteomes" id="UP000176998">
    <property type="component" value="Unassembled WGS sequence"/>
</dbReference>